<reference evidence="1 2" key="1">
    <citation type="submission" date="2017-06" db="EMBL/GenBank/DDBJ databases">
        <authorList>
            <person name="Varghese N."/>
            <person name="Submissions S."/>
        </authorList>
    </citation>
    <scope>NUCLEOTIDE SEQUENCE [LARGE SCALE GENOMIC DNA]</scope>
    <source>
        <strain evidence="1 2">DSM 26989</strain>
    </source>
</reference>
<dbReference type="AlphaFoldDB" id="A0A2K9HKL4"/>
<dbReference type="Proteomes" id="UP000198427">
    <property type="component" value="Unassembled WGS sequence"/>
</dbReference>
<dbReference type="GeneID" id="94029340"/>
<dbReference type="InterPro" id="IPR017880">
    <property type="entry name" value="KilA_N"/>
</dbReference>
<gene>
    <name evidence="1" type="ORF">SAMN06265364_13223</name>
</gene>
<dbReference type="OrthoDB" id="9810290at2"/>
<accession>A0A2K9HKL4</accession>
<protein>
    <submittedName>
        <fullName evidence="1">KilA-N domain-containing protein</fullName>
    </submittedName>
</protein>
<name>A0A2K9HKL4_9BACT</name>
<dbReference type="Pfam" id="PF04383">
    <property type="entry name" value="KilA-N"/>
    <property type="match status" value="1"/>
</dbReference>
<dbReference type="EMBL" id="FZNZ01000032">
    <property type="protein sequence ID" value="SNS04458.1"/>
    <property type="molecule type" value="Genomic_DNA"/>
</dbReference>
<sequence>MNTSKKITVQSTEISVLIGNESDYICLTDMAHFKDKERTDYVIQNWLRTRSTIEYLGAWEQLYNPNFNPTEFDGFRNSAGLNSFTLTAKQWIQKTNAIGIMSKAGRYGGTYAHKDIAFNFGMWLSPVFQLYIVKEYQRLKEQENDPLSLEWNAKRILSKTNYTLHTDAIKNVIIPKMDIEAIKHGIIYATEADMLNIILFGCKAKEWAQANPNLASKGINLRETASINQLVVLSNMESANSEMIKQGVSRKQRFEILHKMAKEQLKVLDTNNTEQRFRKILPDSTKKIE</sequence>
<organism evidence="1 2">
    <name type="scientific">Prevotella jejuni</name>
    <dbReference type="NCBI Taxonomy" id="1177574"/>
    <lineage>
        <taxon>Bacteria</taxon>
        <taxon>Pseudomonadati</taxon>
        <taxon>Bacteroidota</taxon>
        <taxon>Bacteroidia</taxon>
        <taxon>Bacteroidales</taxon>
        <taxon>Prevotellaceae</taxon>
        <taxon>Prevotella</taxon>
    </lineage>
</organism>
<dbReference type="PROSITE" id="PS51301">
    <property type="entry name" value="KILA_N"/>
    <property type="match status" value="1"/>
</dbReference>
<evidence type="ECO:0000313" key="1">
    <source>
        <dbReference type="EMBL" id="SNS04458.1"/>
    </source>
</evidence>
<proteinExistence type="predicted"/>
<comment type="caution">
    <text evidence="1">The sequence shown here is derived from an EMBL/GenBank/DDBJ whole genome shotgun (WGS) entry which is preliminary data.</text>
</comment>
<dbReference type="SMART" id="SM01252">
    <property type="entry name" value="KilA-N"/>
    <property type="match status" value="1"/>
</dbReference>
<dbReference type="InterPro" id="IPR018004">
    <property type="entry name" value="KilA/APSES_HTH"/>
</dbReference>
<evidence type="ECO:0000313" key="2">
    <source>
        <dbReference type="Proteomes" id="UP000198427"/>
    </source>
</evidence>
<dbReference type="RefSeq" id="WP_089366945.1">
    <property type="nucleotide sequence ID" value="NZ_CP023863.1"/>
</dbReference>
<dbReference type="KEGG" id="pje:CRM71_07970"/>
<keyword evidence="2" id="KW-1185">Reference proteome</keyword>